<dbReference type="InterPro" id="IPR034045">
    <property type="entry name" value="Pep_S8_CspA-like"/>
</dbReference>
<sequence length="562" mass="63145">MTESERFKITSDEYADLIIDYNYDMGILAQYPNASYNIINQRYAVLNIPVSEMTYNAVYKYGYASIPKCYGLMFERATELDGNYYIQNLPAYDYDGEGVLIGFVDGGIEYRNKAFQYDNNTTRIVSIWDQTIESPDRYPADFYYGTEYGREEINLALQSKDPLSIVPSTEINGQGTAMAAVAAGFNSNQFSFSGTAPKAEIVAVKLKPAKPYLKEFFGISEEALCYQENDVMMGIKYLLQVAKSLHRPIVIAVGLGCNQGSHIGEDFISRYISEVGELPGVAVIVAAGDEGNRYGHYYGEIGSPNIYNIAELNIGSENENFSMELWGYPPNLLAVDIFAPNGDFVYHVSRSYKQLNTIPVYYNDTVIYIDNRLQEPFAGSQLILFRFQNAAQGVWSFQVSGSHDLVNRFHIWLPLHQFLRNIYFMNPDINTTLSIPANTVNIITVTAYNPVVLELYYYSSRGFTKTNEPKPDITAPGVNMVIPTGIDQFAYFTGTSMACAYAAGIAARLMEWGVVENNLPNMDCTFIRYILTSSARRDSSMNYPNQNWGFGILEENVFGDIV</sequence>
<dbReference type="InterPro" id="IPR017310">
    <property type="entry name" value="Pept_S8A_subtilisin_clostridia"/>
</dbReference>
<comment type="caution">
    <text evidence="5">Lacks conserved residue(s) required for the propagation of feature annotation.</text>
</comment>
<evidence type="ECO:0000256" key="5">
    <source>
        <dbReference type="PROSITE-ProRule" id="PRU01240"/>
    </source>
</evidence>
<keyword evidence="2" id="KW-0645">Protease</keyword>
<evidence type="ECO:0000256" key="4">
    <source>
        <dbReference type="ARBA" id="ARBA00022825"/>
    </source>
</evidence>
<organism evidence="7 8">
    <name type="scientific">Anaerocolumna sedimenticola</name>
    <dbReference type="NCBI Taxonomy" id="2696063"/>
    <lineage>
        <taxon>Bacteria</taxon>
        <taxon>Bacillati</taxon>
        <taxon>Bacillota</taxon>
        <taxon>Clostridia</taxon>
        <taxon>Lachnospirales</taxon>
        <taxon>Lachnospiraceae</taxon>
        <taxon>Anaerocolumna</taxon>
    </lineage>
</organism>
<dbReference type="EMBL" id="CP048000">
    <property type="protein sequence ID" value="QHQ63540.1"/>
    <property type="molecule type" value="Genomic_DNA"/>
</dbReference>
<keyword evidence="3" id="KW-0378">Hydrolase</keyword>
<reference evidence="7 8" key="1">
    <citation type="submission" date="2020-01" db="EMBL/GenBank/DDBJ databases">
        <title>Genome analysis of Anaerocolumna sp. CBA3638.</title>
        <authorList>
            <person name="Kim J."/>
            <person name="Roh S.W."/>
        </authorList>
    </citation>
    <scope>NUCLEOTIDE SEQUENCE [LARGE SCALE GENOMIC DNA]</scope>
    <source>
        <strain evidence="7 8">CBA3638</strain>
    </source>
</reference>
<evidence type="ECO:0000256" key="1">
    <source>
        <dbReference type="ARBA" id="ARBA00011073"/>
    </source>
</evidence>
<dbReference type="AlphaFoldDB" id="A0A6P1TQK0"/>
<dbReference type="GO" id="GO:0004252">
    <property type="term" value="F:serine-type endopeptidase activity"/>
    <property type="evidence" value="ECO:0007669"/>
    <property type="project" value="InterPro"/>
</dbReference>
<dbReference type="PIRSF" id="PIRSF037894">
    <property type="entry name" value="Subtilisin_rel_CspABC"/>
    <property type="match status" value="1"/>
</dbReference>
<dbReference type="Proteomes" id="UP000464314">
    <property type="component" value="Chromosome"/>
</dbReference>
<dbReference type="PANTHER" id="PTHR43806:SF11">
    <property type="entry name" value="CEREVISIN-RELATED"/>
    <property type="match status" value="1"/>
</dbReference>
<keyword evidence="8" id="KW-1185">Reference proteome</keyword>
<comment type="similarity">
    <text evidence="1 5">Belongs to the peptidase S8 family.</text>
</comment>
<proteinExistence type="inferred from homology"/>
<dbReference type="InterPro" id="IPR015500">
    <property type="entry name" value="Peptidase_S8_subtilisin-rel"/>
</dbReference>
<accession>A0A6P1TQK0</accession>
<dbReference type="Gene3D" id="3.40.50.200">
    <property type="entry name" value="Peptidase S8/S53 domain"/>
    <property type="match status" value="1"/>
</dbReference>
<dbReference type="InterPro" id="IPR036852">
    <property type="entry name" value="Peptidase_S8/S53_dom_sf"/>
</dbReference>
<evidence type="ECO:0000259" key="6">
    <source>
        <dbReference type="Pfam" id="PF00082"/>
    </source>
</evidence>
<dbReference type="CDD" id="cd07478">
    <property type="entry name" value="Peptidases_S8_CspA-like"/>
    <property type="match status" value="1"/>
</dbReference>
<name>A0A6P1TQK0_9FIRM</name>
<dbReference type="SUPFAM" id="SSF52743">
    <property type="entry name" value="Subtilisin-like"/>
    <property type="match status" value="1"/>
</dbReference>
<feature type="domain" description="Peptidase S8/S53" evidence="6">
    <location>
        <begin position="430"/>
        <end position="551"/>
    </location>
</feature>
<dbReference type="Pfam" id="PF00082">
    <property type="entry name" value="Peptidase_S8"/>
    <property type="match status" value="1"/>
</dbReference>
<keyword evidence="4" id="KW-0720">Serine protease</keyword>
<dbReference type="PRINTS" id="PR00723">
    <property type="entry name" value="SUBTILISIN"/>
</dbReference>
<evidence type="ECO:0000256" key="2">
    <source>
        <dbReference type="ARBA" id="ARBA00022670"/>
    </source>
</evidence>
<dbReference type="Gene3D" id="2.60.120.1290">
    <property type="match status" value="1"/>
</dbReference>
<evidence type="ECO:0000313" key="8">
    <source>
        <dbReference type="Proteomes" id="UP000464314"/>
    </source>
</evidence>
<dbReference type="InterPro" id="IPR000209">
    <property type="entry name" value="Peptidase_S8/S53_dom"/>
</dbReference>
<dbReference type="KEGG" id="anr:Ana3638_24445"/>
<evidence type="ECO:0000256" key="3">
    <source>
        <dbReference type="ARBA" id="ARBA00022801"/>
    </source>
</evidence>
<evidence type="ECO:0000313" key="7">
    <source>
        <dbReference type="EMBL" id="QHQ63540.1"/>
    </source>
</evidence>
<dbReference type="PROSITE" id="PS51892">
    <property type="entry name" value="SUBTILASE"/>
    <property type="match status" value="1"/>
</dbReference>
<protein>
    <submittedName>
        <fullName evidence="7">S8 family serine peptidase</fullName>
    </submittedName>
</protein>
<dbReference type="GO" id="GO:0006508">
    <property type="term" value="P:proteolysis"/>
    <property type="evidence" value="ECO:0007669"/>
    <property type="project" value="UniProtKB-KW"/>
</dbReference>
<dbReference type="InterPro" id="IPR050131">
    <property type="entry name" value="Peptidase_S8_subtilisin-like"/>
</dbReference>
<dbReference type="RefSeq" id="WP_161840351.1">
    <property type="nucleotide sequence ID" value="NZ_CP048000.1"/>
</dbReference>
<gene>
    <name evidence="7" type="ORF">Ana3638_24445</name>
</gene>
<dbReference type="PANTHER" id="PTHR43806">
    <property type="entry name" value="PEPTIDASE S8"/>
    <property type="match status" value="1"/>
</dbReference>